<evidence type="ECO:0000256" key="3">
    <source>
        <dbReference type="ARBA" id="ARBA00022448"/>
    </source>
</evidence>
<evidence type="ECO:0000256" key="5">
    <source>
        <dbReference type="ARBA" id="ARBA00022692"/>
    </source>
</evidence>
<feature type="transmembrane region" description="Helical" evidence="10">
    <location>
        <begin position="105"/>
        <end position="126"/>
    </location>
</feature>
<dbReference type="PANTHER" id="PTHR45772:SF9">
    <property type="entry name" value="CONSERVED COMPONENT OF ABC TRANSPORTER FOR NATURAL AMINO ACIDS"/>
    <property type="match status" value="1"/>
</dbReference>
<accession>A0ABV9H8G8</accession>
<proteinExistence type="predicted"/>
<feature type="transmembrane region" description="Helical" evidence="10">
    <location>
        <begin position="66"/>
        <end position="85"/>
    </location>
</feature>
<keyword evidence="5 10" id="KW-0812">Transmembrane</keyword>
<keyword evidence="4" id="KW-1003">Cell membrane</keyword>
<keyword evidence="9 10" id="KW-0472">Membrane</keyword>
<comment type="caution">
    <text evidence="12">The sequence shown here is derived from an EMBL/GenBank/DDBJ whole genome shotgun (WGS) entry which is preliminary data.</text>
</comment>
<dbReference type="Pfam" id="PF12399">
    <property type="entry name" value="BCA_ABC_TP_C"/>
    <property type="match status" value="1"/>
</dbReference>
<dbReference type="RefSeq" id="WP_374833327.1">
    <property type="nucleotide sequence ID" value="NZ_JBHEEZ010000023.1"/>
</dbReference>
<evidence type="ECO:0000256" key="2">
    <source>
        <dbReference type="ARBA" id="ARBA00004651"/>
    </source>
</evidence>
<feature type="transmembrane region" description="Helical" evidence="10">
    <location>
        <begin position="7"/>
        <end position="30"/>
    </location>
</feature>
<feature type="transmembrane region" description="Helical" evidence="10">
    <location>
        <begin position="252"/>
        <end position="285"/>
    </location>
</feature>
<dbReference type="Pfam" id="PF00005">
    <property type="entry name" value="ABC_tran"/>
    <property type="match status" value="1"/>
</dbReference>
<dbReference type="CDD" id="cd03219">
    <property type="entry name" value="ABC_Mj1267_LivG_branched"/>
    <property type="match status" value="1"/>
</dbReference>
<name>A0ABV9H8G8_9HYPH</name>
<dbReference type="GO" id="GO:0005524">
    <property type="term" value="F:ATP binding"/>
    <property type="evidence" value="ECO:0007669"/>
    <property type="project" value="UniProtKB-KW"/>
</dbReference>
<dbReference type="InterPro" id="IPR003439">
    <property type="entry name" value="ABC_transporter-like_ATP-bd"/>
</dbReference>
<evidence type="ECO:0000256" key="9">
    <source>
        <dbReference type="ARBA" id="ARBA00023136"/>
    </source>
</evidence>
<keyword evidence="6" id="KW-0547">Nucleotide-binding</keyword>
<dbReference type="InterPro" id="IPR003593">
    <property type="entry name" value="AAA+_ATPase"/>
</dbReference>
<keyword evidence="3" id="KW-0813">Transport</keyword>
<reference evidence="13" key="1">
    <citation type="journal article" date="2019" name="Int. J. Syst. Evol. Microbiol.">
        <title>The Global Catalogue of Microorganisms (GCM) 10K type strain sequencing project: providing services to taxonomists for standard genome sequencing and annotation.</title>
        <authorList>
            <consortium name="The Broad Institute Genomics Platform"/>
            <consortium name="The Broad Institute Genome Sequencing Center for Infectious Disease"/>
            <person name="Wu L."/>
            <person name="Ma J."/>
        </authorList>
    </citation>
    <scope>NUCLEOTIDE SEQUENCE [LARGE SCALE GENOMIC DNA]</scope>
    <source>
        <strain evidence="13">CGMCC 1.15731</strain>
    </source>
</reference>
<dbReference type="InterPro" id="IPR051120">
    <property type="entry name" value="ABC_AA/LPS_Transport"/>
</dbReference>
<dbReference type="InterPro" id="IPR001851">
    <property type="entry name" value="ABC_transp_permease"/>
</dbReference>
<evidence type="ECO:0000256" key="10">
    <source>
        <dbReference type="SAM" id="Phobius"/>
    </source>
</evidence>
<dbReference type="Pfam" id="PF02653">
    <property type="entry name" value="BPD_transp_2"/>
    <property type="match status" value="1"/>
</dbReference>
<dbReference type="SMART" id="SM00382">
    <property type="entry name" value="AAA"/>
    <property type="match status" value="1"/>
</dbReference>
<dbReference type="InterPro" id="IPR032823">
    <property type="entry name" value="BCA_ABC_TP_C"/>
</dbReference>
<evidence type="ECO:0000256" key="4">
    <source>
        <dbReference type="ARBA" id="ARBA00022475"/>
    </source>
</evidence>
<gene>
    <name evidence="12" type="ORF">ACFO1V_12135</name>
</gene>
<feature type="transmembrane region" description="Helical" evidence="10">
    <location>
        <begin position="171"/>
        <end position="188"/>
    </location>
</feature>
<sequence>MVRIRRSTVVGILTVALPVILIALLSAGFLQGSGQRLVTLFLINLIAVIGFGVYSGNSGIMSFGHVGFMAIGAYVSGLLTMKPAIQKTALPHLPEWLAGWDMAFLPALLIAVLVGALVAIAIGIPLARLSGSAASICTLGFLVIVHVVLVASDSITRGSQTFFGVPRGVSIYVALPFALLAIAVARLYRDCGAGLKLRASREDEIAATAIGVNARLHRFLSWIVGAMLAACAGALFGHFLGAFSPKDFYFNLTFMLLAMLILGGISTVSGAVLGTAVIMLIVEILRKLEGGISIGTLQLPTVFGLTDVGIGLAILLVMYKLQNGIMGMRELDEKLHFLRRLGGHVAPIAPVTSKPDPHSVLKVEQVGRHFQGLIALEKVDFELKPGMILGLIGPNGAGKSTLINCISGVVPASSGRVLIDGVDVTSVPGYKVPFIGLGRTYQNIRLFRNLTVLENVAVAAYAVARRQDDPYALAMGYLQEVGLAELHAHLAGNLSYGAQRRLEIARALALQPRYLLLDEPAAGMNPVETDELMQLLNYIRHEYGLGLLVVEHDLKLIMRLCDQVVVLNKGQQIAMGTPAEIQADPHVIEAYIGRKNARKIAGQQTPDSSASIAAQPVMQSI</sequence>
<feature type="domain" description="ABC transporter" evidence="11">
    <location>
        <begin position="361"/>
        <end position="594"/>
    </location>
</feature>
<keyword evidence="7 12" id="KW-0067">ATP-binding</keyword>
<dbReference type="InterPro" id="IPR027417">
    <property type="entry name" value="P-loop_NTPase"/>
</dbReference>
<feature type="transmembrane region" description="Helical" evidence="10">
    <location>
        <begin position="36"/>
        <end position="54"/>
    </location>
</feature>
<feature type="transmembrane region" description="Helical" evidence="10">
    <location>
        <begin position="219"/>
        <end position="240"/>
    </location>
</feature>
<comment type="subcellular location">
    <subcellularLocation>
        <location evidence="1">Cell inner membrane</location>
    </subcellularLocation>
    <subcellularLocation>
        <location evidence="2">Cell membrane</location>
        <topology evidence="2">Multi-pass membrane protein</topology>
    </subcellularLocation>
</comment>
<dbReference type="EMBL" id="JBHSEL010000118">
    <property type="protein sequence ID" value="MFC4625947.1"/>
    <property type="molecule type" value="Genomic_DNA"/>
</dbReference>
<feature type="transmembrane region" description="Helical" evidence="10">
    <location>
        <begin position="297"/>
        <end position="319"/>
    </location>
</feature>
<dbReference type="PANTHER" id="PTHR45772">
    <property type="entry name" value="CONSERVED COMPONENT OF ABC TRANSPORTER FOR NATURAL AMINO ACIDS-RELATED"/>
    <property type="match status" value="1"/>
</dbReference>
<dbReference type="Gene3D" id="3.40.50.300">
    <property type="entry name" value="P-loop containing nucleotide triphosphate hydrolases"/>
    <property type="match status" value="1"/>
</dbReference>
<dbReference type="Proteomes" id="UP001596042">
    <property type="component" value="Unassembled WGS sequence"/>
</dbReference>
<dbReference type="SUPFAM" id="SSF52540">
    <property type="entry name" value="P-loop containing nucleoside triphosphate hydrolases"/>
    <property type="match status" value="1"/>
</dbReference>
<dbReference type="PROSITE" id="PS50893">
    <property type="entry name" value="ABC_TRANSPORTER_2"/>
    <property type="match status" value="1"/>
</dbReference>
<evidence type="ECO:0000256" key="8">
    <source>
        <dbReference type="ARBA" id="ARBA00022989"/>
    </source>
</evidence>
<evidence type="ECO:0000256" key="7">
    <source>
        <dbReference type="ARBA" id="ARBA00022840"/>
    </source>
</evidence>
<dbReference type="InterPro" id="IPR043428">
    <property type="entry name" value="LivM-like"/>
</dbReference>
<evidence type="ECO:0000256" key="6">
    <source>
        <dbReference type="ARBA" id="ARBA00022741"/>
    </source>
</evidence>
<keyword evidence="13" id="KW-1185">Reference proteome</keyword>
<evidence type="ECO:0000256" key="1">
    <source>
        <dbReference type="ARBA" id="ARBA00004533"/>
    </source>
</evidence>
<evidence type="ECO:0000313" key="12">
    <source>
        <dbReference type="EMBL" id="MFC4625947.1"/>
    </source>
</evidence>
<evidence type="ECO:0000259" key="11">
    <source>
        <dbReference type="PROSITE" id="PS50893"/>
    </source>
</evidence>
<evidence type="ECO:0000313" key="13">
    <source>
        <dbReference type="Proteomes" id="UP001596042"/>
    </source>
</evidence>
<protein>
    <submittedName>
        <fullName evidence="12">ATP-binding cassette domain-containing protein</fullName>
    </submittedName>
</protein>
<keyword evidence="8 10" id="KW-1133">Transmembrane helix</keyword>
<organism evidence="12 13">
    <name type="scientific">Daeguia caeni</name>
    <dbReference type="NCBI Taxonomy" id="439612"/>
    <lineage>
        <taxon>Bacteria</taxon>
        <taxon>Pseudomonadati</taxon>
        <taxon>Pseudomonadota</taxon>
        <taxon>Alphaproteobacteria</taxon>
        <taxon>Hyphomicrobiales</taxon>
        <taxon>Brucellaceae</taxon>
        <taxon>Daeguia</taxon>
    </lineage>
</organism>
<feature type="transmembrane region" description="Helical" evidence="10">
    <location>
        <begin position="133"/>
        <end position="151"/>
    </location>
</feature>
<dbReference type="CDD" id="cd06581">
    <property type="entry name" value="TM_PBP1_LivM_like"/>
    <property type="match status" value="1"/>
</dbReference>